<sequence length="69" mass="8151">MRQTPLFSGILYIILGLFFTYFAVQDLQQNGEWGIFTYLLVILATFDFGNGIRMILFHFKIRTLQKNKK</sequence>
<gene>
    <name evidence="2" type="ORF">FA727_22020</name>
</gene>
<comment type="caution">
    <text evidence="2">The sequence shown here is derived from an EMBL/GenBank/DDBJ whole genome shotgun (WGS) entry which is preliminary data.</text>
</comment>
<evidence type="ECO:0000256" key="1">
    <source>
        <dbReference type="SAM" id="Phobius"/>
    </source>
</evidence>
<dbReference type="Proteomes" id="UP000307756">
    <property type="component" value="Unassembled WGS sequence"/>
</dbReference>
<dbReference type="InterPro" id="IPR025426">
    <property type="entry name" value="DUF4305"/>
</dbReference>
<reference evidence="2 3" key="1">
    <citation type="journal article" date="2011" name="J. Microbiol.">
        <title>Bacillus kyonggiensis sp. nov., isolated from soil of a lettuce field.</title>
        <authorList>
            <person name="Dong K."/>
            <person name="Lee S."/>
        </authorList>
    </citation>
    <scope>NUCLEOTIDE SEQUENCE [LARGE SCALE GENOMIC DNA]</scope>
    <source>
        <strain evidence="2 3">NB22</strain>
    </source>
</reference>
<dbReference type="AlphaFoldDB" id="A0A4U1CX86"/>
<dbReference type="Pfam" id="PF14146">
    <property type="entry name" value="DUF4305"/>
    <property type="match status" value="1"/>
</dbReference>
<name>A0A4U1CX86_9BACI</name>
<evidence type="ECO:0000313" key="2">
    <source>
        <dbReference type="EMBL" id="TKC14435.1"/>
    </source>
</evidence>
<proteinExistence type="predicted"/>
<keyword evidence="1" id="KW-0812">Transmembrane</keyword>
<keyword evidence="3" id="KW-1185">Reference proteome</keyword>
<organism evidence="2 3">
    <name type="scientific">Robertmurraya kyonggiensis</name>
    <dbReference type="NCBI Taxonomy" id="1037680"/>
    <lineage>
        <taxon>Bacteria</taxon>
        <taxon>Bacillati</taxon>
        <taxon>Bacillota</taxon>
        <taxon>Bacilli</taxon>
        <taxon>Bacillales</taxon>
        <taxon>Bacillaceae</taxon>
        <taxon>Robertmurraya</taxon>
    </lineage>
</organism>
<protein>
    <submittedName>
        <fullName evidence="2">DUF4305 domain-containing protein</fullName>
    </submittedName>
</protein>
<keyword evidence="1" id="KW-0472">Membrane</keyword>
<keyword evidence="1" id="KW-1133">Transmembrane helix</keyword>
<accession>A0A4U1CX86</accession>
<feature type="transmembrane region" description="Helical" evidence="1">
    <location>
        <begin position="7"/>
        <end position="24"/>
    </location>
</feature>
<dbReference type="OrthoDB" id="2355666at2"/>
<feature type="transmembrane region" description="Helical" evidence="1">
    <location>
        <begin position="36"/>
        <end position="59"/>
    </location>
</feature>
<evidence type="ECO:0000313" key="3">
    <source>
        <dbReference type="Proteomes" id="UP000307756"/>
    </source>
</evidence>
<dbReference type="RefSeq" id="WP_136833636.1">
    <property type="nucleotide sequence ID" value="NZ_SWBM01000009.1"/>
</dbReference>
<dbReference type="EMBL" id="SWBM01000009">
    <property type="protein sequence ID" value="TKC14435.1"/>
    <property type="molecule type" value="Genomic_DNA"/>
</dbReference>